<keyword evidence="2" id="KW-0539">Nucleus</keyword>
<proteinExistence type="predicted"/>
<dbReference type="InterPro" id="IPR052783">
    <property type="entry name" value="Metabolic/Drug-Res_Regulator"/>
</dbReference>
<accession>A0A9P9AXR2</accession>
<dbReference type="Gene3D" id="4.10.240.10">
    <property type="entry name" value="Zn(2)-C6 fungal-type DNA-binding domain"/>
    <property type="match status" value="1"/>
</dbReference>
<dbReference type="InterPro" id="IPR007219">
    <property type="entry name" value="XnlR_reg_dom"/>
</dbReference>
<dbReference type="PROSITE" id="PS00463">
    <property type="entry name" value="ZN2_CY6_FUNGAL_1"/>
    <property type="match status" value="1"/>
</dbReference>
<feature type="compositionally biased region" description="Polar residues" evidence="3">
    <location>
        <begin position="662"/>
        <end position="680"/>
    </location>
</feature>
<evidence type="ECO:0000256" key="1">
    <source>
        <dbReference type="ARBA" id="ARBA00022723"/>
    </source>
</evidence>
<sequence length="828" mass="91480">MGSGSTPGGSHAKTQHHSDDLGSPYTKRPRRETDEPGDAPSNKTRVRVTRACDECRRRKDRCDGQRPSCQPCLAAKRACTYNPSKKRGLRTGYVRSLEILLGFLLGSIDGLSPWISALLEGEVTAPRLQLKAPSDNMEDVSEFSMNAWRKSEVLKKLESVLSVTECHDDDDEPTDSFEGRLTHAFAGMANLHNNDQVQDTNALPHLLISPLDADGTLSGFSQTPAPTSTAISHQVIPQTSLPSSTAFIDDLDVTSQAVTKDLPDVDHLAVPPDWSYLLDLHFAKTHSWFPICHKHDLLRSAYTLANGGQKMKITTLSQRGDAAFLWATLAYSSQHNDTIDAGRGRDSENRIGTQELHETAKRLVILESGEYEIGHIRALLILALFEVARGSWSVAWVTIGQSVYIASSLKLLDNAGQAQRTLDEGVKRTLLGCIALETLLASRLNCRPHFRQDDIQKVGPVQTEGIEEWEPWQYRLDGGHQTVSQGAQYRQAPGRVLSLFSTFIDIVGLLNGFLVEASSGMRQPSLQNIDQQLDKWIRTMPQTAGDLSEGELSPQLLNLQLAIYCVDSVLNSRQTSAIDFQQGHCAIERCQRIRQLGGGLKQRIQGSQAIWMPPATPIYLLLSRESLGSQKNPPKASNTDNEWRLCQDSLSDAERAWRDYQDSTTNRSIPQEKTTPTNADRQIVIPQSLLASMRMPMTSHAPVSSERQSFRQSSFAQPPALSTVSDVGMEGRENGSLPLVDEQYIDNEAVDAPTAFSSAPKPNQGHAMELGSFPDALMGRMEETELFDSLATLDPTDWVANPPAFMRHLGDLRDVPTDIHSFFDPDPT</sequence>
<dbReference type="GO" id="GO:0006351">
    <property type="term" value="P:DNA-templated transcription"/>
    <property type="evidence" value="ECO:0007669"/>
    <property type="project" value="InterPro"/>
</dbReference>
<gene>
    <name evidence="5" type="ORF">B0T10DRAFT_577500</name>
</gene>
<evidence type="ECO:0000256" key="3">
    <source>
        <dbReference type="SAM" id="MobiDB-lite"/>
    </source>
</evidence>
<feature type="region of interest" description="Disordered" evidence="3">
    <location>
        <begin position="699"/>
        <end position="732"/>
    </location>
</feature>
<dbReference type="InterPro" id="IPR001138">
    <property type="entry name" value="Zn2Cys6_DnaBD"/>
</dbReference>
<dbReference type="CDD" id="cd00067">
    <property type="entry name" value="GAL4"/>
    <property type="match status" value="1"/>
</dbReference>
<dbReference type="CDD" id="cd12148">
    <property type="entry name" value="fungal_TF_MHR"/>
    <property type="match status" value="1"/>
</dbReference>
<feature type="compositionally biased region" description="Low complexity" evidence="3">
    <location>
        <begin position="704"/>
        <end position="715"/>
    </location>
</feature>
<dbReference type="PROSITE" id="PS50048">
    <property type="entry name" value="ZN2_CY6_FUNGAL_2"/>
    <property type="match status" value="1"/>
</dbReference>
<keyword evidence="1" id="KW-0479">Metal-binding</keyword>
<dbReference type="OrthoDB" id="2534600at2759"/>
<dbReference type="GO" id="GO:0003677">
    <property type="term" value="F:DNA binding"/>
    <property type="evidence" value="ECO:0007669"/>
    <property type="project" value="InterPro"/>
</dbReference>
<reference evidence="5 6" key="1">
    <citation type="journal article" date="2021" name="Nat. Commun.">
        <title>Genetic determinants of endophytism in the Arabidopsis root mycobiome.</title>
        <authorList>
            <person name="Mesny F."/>
            <person name="Miyauchi S."/>
            <person name="Thiergart T."/>
            <person name="Pickel B."/>
            <person name="Atanasova L."/>
            <person name="Karlsson M."/>
            <person name="Huettel B."/>
            <person name="Barry K.W."/>
            <person name="Haridas S."/>
            <person name="Chen C."/>
            <person name="Bauer D."/>
            <person name="Andreopoulos W."/>
            <person name="Pangilinan J."/>
            <person name="LaButti K."/>
            <person name="Riley R."/>
            <person name="Lipzen A."/>
            <person name="Clum A."/>
            <person name="Drula E."/>
            <person name="Henrissat B."/>
            <person name="Kohler A."/>
            <person name="Grigoriev I.V."/>
            <person name="Martin F.M."/>
            <person name="Hacquard S."/>
        </authorList>
    </citation>
    <scope>NUCLEOTIDE SEQUENCE [LARGE SCALE GENOMIC DNA]</scope>
    <source>
        <strain evidence="5 6">MPI-CAGE-CH-0241</strain>
    </source>
</reference>
<dbReference type="SUPFAM" id="SSF57701">
    <property type="entry name" value="Zn2/Cys6 DNA-binding domain"/>
    <property type="match status" value="1"/>
</dbReference>
<dbReference type="PANTHER" id="PTHR47655:SF2">
    <property type="entry name" value="QUINIC ACID UTILIZATION ACTIVATOR"/>
    <property type="match status" value="1"/>
</dbReference>
<organism evidence="5 6">
    <name type="scientific">Thelonectria olida</name>
    <dbReference type="NCBI Taxonomy" id="1576542"/>
    <lineage>
        <taxon>Eukaryota</taxon>
        <taxon>Fungi</taxon>
        <taxon>Dikarya</taxon>
        <taxon>Ascomycota</taxon>
        <taxon>Pezizomycotina</taxon>
        <taxon>Sordariomycetes</taxon>
        <taxon>Hypocreomycetidae</taxon>
        <taxon>Hypocreales</taxon>
        <taxon>Nectriaceae</taxon>
        <taxon>Thelonectria</taxon>
    </lineage>
</organism>
<evidence type="ECO:0000313" key="6">
    <source>
        <dbReference type="Proteomes" id="UP000777438"/>
    </source>
</evidence>
<evidence type="ECO:0000256" key="2">
    <source>
        <dbReference type="ARBA" id="ARBA00023242"/>
    </source>
</evidence>
<feature type="region of interest" description="Disordered" evidence="3">
    <location>
        <begin position="659"/>
        <end position="680"/>
    </location>
</feature>
<dbReference type="GO" id="GO:0008270">
    <property type="term" value="F:zinc ion binding"/>
    <property type="evidence" value="ECO:0007669"/>
    <property type="project" value="InterPro"/>
</dbReference>
<dbReference type="GO" id="GO:0000981">
    <property type="term" value="F:DNA-binding transcription factor activity, RNA polymerase II-specific"/>
    <property type="evidence" value="ECO:0007669"/>
    <property type="project" value="InterPro"/>
</dbReference>
<dbReference type="Pfam" id="PF00172">
    <property type="entry name" value="Zn_clus"/>
    <property type="match status" value="1"/>
</dbReference>
<evidence type="ECO:0000313" key="5">
    <source>
        <dbReference type="EMBL" id="KAH6898025.1"/>
    </source>
</evidence>
<comment type="caution">
    <text evidence="5">The sequence shown here is derived from an EMBL/GenBank/DDBJ whole genome shotgun (WGS) entry which is preliminary data.</text>
</comment>
<dbReference type="Proteomes" id="UP000777438">
    <property type="component" value="Unassembled WGS sequence"/>
</dbReference>
<dbReference type="InterPro" id="IPR036864">
    <property type="entry name" value="Zn2-C6_fun-type_DNA-bd_sf"/>
</dbReference>
<dbReference type="AlphaFoldDB" id="A0A9P9AXR2"/>
<dbReference type="PANTHER" id="PTHR47655">
    <property type="entry name" value="QUINIC ACID UTILIZATION ACTIVATOR"/>
    <property type="match status" value="1"/>
</dbReference>
<feature type="domain" description="Zn(2)-C6 fungal-type" evidence="4">
    <location>
        <begin position="51"/>
        <end position="81"/>
    </location>
</feature>
<name>A0A9P9AXR2_9HYPO</name>
<keyword evidence="6" id="KW-1185">Reference proteome</keyword>
<protein>
    <recommendedName>
        <fullName evidence="4">Zn(2)-C6 fungal-type domain-containing protein</fullName>
    </recommendedName>
</protein>
<feature type="region of interest" description="Disordered" evidence="3">
    <location>
        <begin position="1"/>
        <end position="46"/>
    </location>
</feature>
<evidence type="ECO:0000259" key="4">
    <source>
        <dbReference type="PROSITE" id="PS50048"/>
    </source>
</evidence>
<dbReference type="EMBL" id="JAGPYM010000002">
    <property type="protein sequence ID" value="KAH6898025.1"/>
    <property type="molecule type" value="Genomic_DNA"/>
</dbReference>
<dbReference type="SMART" id="SM00066">
    <property type="entry name" value="GAL4"/>
    <property type="match status" value="1"/>
</dbReference>
<dbReference type="GO" id="GO:0045944">
    <property type="term" value="P:positive regulation of transcription by RNA polymerase II"/>
    <property type="evidence" value="ECO:0007669"/>
    <property type="project" value="TreeGrafter"/>
</dbReference>
<dbReference type="Pfam" id="PF04082">
    <property type="entry name" value="Fungal_trans"/>
    <property type="match status" value="1"/>
</dbReference>